<evidence type="ECO:0000313" key="2">
    <source>
        <dbReference type="EMBL" id="KAG2831230.1"/>
    </source>
</evidence>
<name>A0A329RIP4_9STRA</name>
<dbReference type="Proteomes" id="UP000251314">
    <property type="component" value="Unassembled WGS sequence"/>
</dbReference>
<dbReference type="VEuPathDB" id="FungiDB:PC110_g19284"/>
<dbReference type="EMBL" id="RCMK01001318">
    <property type="protein sequence ID" value="KAG2896903.1"/>
    <property type="molecule type" value="Genomic_DNA"/>
</dbReference>
<dbReference type="EMBL" id="MJFZ01000908">
    <property type="protein sequence ID" value="RAW24290.1"/>
    <property type="molecule type" value="Genomic_DNA"/>
</dbReference>
<sequence>MAQRRQAINIGRKQEVIAWIEAEGDGKPTRAIAHFRTKGWSREGLLQTPLTALSLSMMPMAKVQRFVGQRRRESGRGHAQYTSLRRRP</sequence>
<evidence type="ECO:0000313" key="4">
    <source>
        <dbReference type="EMBL" id="KAG2963588.1"/>
    </source>
</evidence>
<reference evidence="2" key="2">
    <citation type="submission" date="2018-10" db="EMBL/GenBank/DDBJ databases">
        <title>Effector identification in a new, highly contiguous assembly of the strawberry crown rot pathogen Phytophthora cactorum.</title>
        <authorList>
            <person name="Armitage A.D."/>
            <person name="Nellist C.F."/>
            <person name="Bates H."/>
            <person name="Vickerstaff R.J."/>
            <person name="Harrison R.J."/>
        </authorList>
    </citation>
    <scope>NUCLEOTIDE SEQUENCE</scope>
    <source>
        <strain evidence="2">15-7</strain>
        <strain evidence="3">4040</strain>
        <strain evidence="4">P415</strain>
        <strain evidence="5">P421</strain>
    </source>
</reference>
<gene>
    <name evidence="6" type="ORF">PC110_g19284</name>
    <name evidence="2" type="ORF">PC113_g20969</name>
    <name evidence="3" type="ORF">PC117_g22888</name>
    <name evidence="4" type="ORF">PC118_g20810</name>
    <name evidence="5" type="ORF">PC129_g20068</name>
</gene>
<accession>A0A329RIP4</accession>
<dbReference type="Proteomes" id="UP000735874">
    <property type="component" value="Unassembled WGS sequence"/>
</dbReference>
<feature type="region of interest" description="Disordered" evidence="1">
    <location>
        <begin position="67"/>
        <end position="88"/>
    </location>
</feature>
<dbReference type="Proteomes" id="UP000697107">
    <property type="component" value="Unassembled WGS sequence"/>
</dbReference>
<comment type="caution">
    <text evidence="6">The sequence shown here is derived from an EMBL/GenBank/DDBJ whole genome shotgun (WGS) entry which is preliminary data.</text>
</comment>
<evidence type="ECO:0000313" key="6">
    <source>
        <dbReference type="EMBL" id="RAW24290.1"/>
    </source>
</evidence>
<evidence type="ECO:0000313" key="7">
    <source>
        <dbReference type="Proteomes" id="UP000251314"/>
    </source>
</evidence>
<reference evidence="6 7" key="1">
    <citation type="submission" date="2018-01" db="EMBL/GenBank/DDBJ databases">
        <title>Draft genome of the strawberry crown rot pathogen Phytophthora cactorum.</title>
        <authorList>
            <person name="Armitage A.D."/>
            <person name="Lysoe E."/>
            <person name="Nellist C.F."/>
            <person name="Harrison R.J."/>
            <person name="Brurberg M.B."/>
        </authorList>
    </citation>
    <scope>NUCLEOTIDE SEQUENCE [LARGE SCALE GENOMIC DNA]</scope>
    <source>
        <strain evidence="6 7">10300</strain>
    </source>
</reference>
<dbReference type="EMBL" id="RCMG01001288">
    <property type="protein sequence ID" value="KAG2831230.1"/>
    <property type="molecule type" value="Genomic_DNA"/>
</dbReference>
<dbReference type="OrthoDB" id="127702at2759"/>
<dbReference type="EMBL" id="RCML01001315">
    <property type="protein sequence ID" value="KAG2963588.1"/>
    <property type="molecule type" value="Genomic_DNA"/>
</dbReference>
<evidence type="ECO:0000313" key="3">
    <source>
        <dbReference type="EMBL" id="KAG2896903.1"/>
    </source>
</evidence>
<dbReference type="Proteomes" id="UP000736787">
    <property type="component" value="Unassembled WGS sequence"/>
</dbReference>
<evidence type="ECO:0000256" key="1">
    <source>
        <dbReference type="SAM" id="MobiDB-lite"/>
    </source>
</evidence>
<dbReference type="EMBL" id="RCMV01001371">
    <property type="protein sequence ID" value="KAG3208916.1"/>
    <property type="molecule type" value="Genomic_DNA"/>
</dbReference>
<proteinExistence type="predicted"/>
<keyword evidence="7" id="KW-1185">Reference proteome</keyword>
<evidence type="ECO:0000313" key="5">
    <source>
        <dbReference type="EMBL" id="KAG3208916.1"/>
    </source>
</evidence>
<protein>
    <submittedName>
        <fullName evidence="6">Uncharacterized protein</fullName>
    </submittedName>
</protein>
<dbReference type="AlphaFoldDB" id="A0A329RIP4"/>
<dbReference type="Proteomes" id="UP000760860">
    <property type="component" value="Unassembled WGS sequence"/>
</dbReference>
<organism evidence="6 7">
    <name type="scientific">Phytophthora cactorum</name>
    <dbReference type="NCBI Taxonomy" id="29920"/>
    <lineage>
        <taxon>Eukaryota</taxon>
        <taxon>Sar</taxon>
        <taxon>Stramenopiles</taxon>
        <taxon>Oomycota</taxon>
        <taxon>Peronosporomycetes</taxon>
        <taxon>Peronosporales</taxon>
        <taxon>Peronosporaceae</taxon>
        <taxon>Phytophthora</taxon>
    </lineage>
</organism>